<reference evidence="1 2" key="1">
    <citation type="submission" date="2019-07" db="EMBL/GenBank/DDBJ databases">
        <title>Genomics analysis of Aphanomyces spp. identifies a new class of oomycete effector associated with host adaptation.</title>
        <authorList>
            <person name="Gaulin E."/>
        </authorList>
    </citation>
    <scope>NUCLEOTIDE SEQUENCE [LARGE SCALE GENOMIC DNA]</scope>
    <source>
        <strain evidence="1 2">ATCC 201684</strain>
    </source>
</reference>
<gene>
    <name evidence="1" type="ORF">Ae201684_016856</name>
</gene>
<sequence length="133" mass="15033">MALSTAVSGQSKLYVCSASVPAMIGTYEIDDELISDDAPVYTRVDPDDYNYDADPANDFRLFRHRGFWSFADFASWPPEVHFRCDPHLNDQDQACRRNQAAPPLEGYSPRLGTELHSPVVQLQPCLPELTHEF</sequence>
<keyword evidence="2" id="KW-1185">Reference proteome</keyword>
<comment type="caution">
    <text evidence="1">The sequence shown here is derived from an EMBL/GenBank/DDBJ whole genome shotgun (WGS) entry which is preliminary data.</text>
</comment>
<organism evidence="1 2">
    <name type="scientific">Aphanomyces euteiches</name>
    <dbReference type="NCBI Taxonomy" id="100861"/>
    <lineage>
        <taxon>Eukaryota</taxon>
        <taxon>Sar</taxon>
        <taxon>Stramenopiles</taxon>
        <taxon>Oomycota</taxon>
        <taxon>Saprolegniomycetes</taxon>
        <taxon>Saprolegniales</taxon>
        <taxon>Verrucalvaceae</taxon>
        <taxon>Aphanomyces</taxon>
    </lineage>
</organism>
<accession>A0A6G0WBA6</accession>
<evidence type="ECO:0000313" key="1">
    <source>
        <dbReference type="EMBL" id="KAF0724449.1"/>
    </source>
</evidence>
<dbReference type="EMBL" id="VJMJ01000270">
    <property type="protein sequence ID" value="KAF0724449.1"/>
    <property type="molecule type" value="Genomic_DNA"/>
</dbReference>
<protein>
    <submittedName>
        <fullName evidence="1">Uncharacterized protein</fullName>
    </submittedName>
</protein>
<dbReference type="Proteomes" id="UP000481153">
    <property type="component" value="Unassembled WGS sequence"/>
</dbReference>
<dbReference type="AlphaFoldDB" id="A0A6G0WBA6"/>
<name>A0A6G0WBA6_9STRA</name>
<proteinExistence type="predicted"/>
<dbReference type="VEuPathDB" id="FungiDB:AeMF1_000364"/>
<evidence type="ECO:0000313" key="2">
    <source>
        <dbReference type="Proteomes" id="UP000481153"/>
    </source>
</evidence>